<evidence type="ECO:0000256" key="2">
    <source>
        <dbReference type="ARBA" id="ARBA00022603"/>
    </source>
</evidence>
<dbReference type="GO" id="GO:0003824">
    <property type="term" value="F:catalytic activity"/>
    <property type="evidence" value="ECO:0007669"/>
    <property type="project" value="InterPro"/>
</dbReference>
<keyword evidence="3" id="KW-0808">Transferase</keyword>
<feature type="domain" description="B12-binding" evidence="8">
    <location>
        <begin position="2"/>
        <end position="143"/>
    </location>
</feature>
<dbReference type="SFLD" id="SFLDG01082">
    <property type="entry name" value="B12-binding_domain_containing"/>
    <property type="match status" value="1"/>
</dbReference>
<dbReference type="InterPro" id="IPR058240">
    <property type="entry name" value="rSAM_sf"/>
</dbReference>
<dbReference type="InterPro" id="IPR006158">
    <property type="entry name" value="Cobalamin-bd"/>
</dbReference>
<dbReference type="Proteomes" id="UP000251144">
    <property type="component" value="Unassembled WGS sequence"/>
</dbReference>
<dbReference type="GO" id="GO:0031419">
    <property type="term" value="F:cobalamin binding"/>
    <property type="evidence" value="ECO:0007669"/>
    <property type="project" value="InterPro"/>
</dbReference>
<dbReference type="EMBL" id="PRLB01000013">
    <property type="protein sequence ID" value="RAW53257.1"/>
    <property type="molecule type" value="Genomic_DNA"/>
</dbReference>
<dbReference type="InterPro" id="IPR023404">
    <property type="entry name" value="rSAM_horseshoe"/>
</dbReference>
<protein>
    <submittedName>
        <fullName evidence="10">Radical SAM protein</fullName>
    </submittedName>
</protein>
<dbReference type="SFLD" id="SFLDG01123">
    <property type="entry name" value="methyltransferase_(Class_B)"/>
    <property type="match status" value="1"/>
</dbReference>
<evidence type="ECO:0000256" key="6">
    <source>
        <dbReference type="ARBA" id="ARBA00023004"/>
    </source>
</evidence>
<proteinExistence type="predicted"/>
<keyword evidence="7" id="KW-0411">Iron-sulfur</keyword>
<dbReference type="Pfam" id="PF04055">
    <property type="entry name" value="Radical_SAM"/>
    <property type="match status" value="1"/>
</dbReference>
<feature type="domain" description="Radical SAM core" evidence="9">
    <location>
        <begin position="184"/>
        <end position="402"/>
    </location>
</feature>
<evidence type="ECO:0000256" key="1">
    <source>
        <dbReference type="ARBA" id="ARBA00001966"/>
    </source>
</evidence>
<evidence type="ECO:0000256" key="3">
    <source>
        <dbReference type="ARBA" id="ARBA00022679"/>
    </source>
</evidence>
<keyword evidence="2" id="KW-0489">Methyltransferase</keyword>
<keyword evidence="4" id="KW-0949">S-adenosyl-L-methionine</keyword>
<evidence type="ECO:0000259" key="8">
    <source>
        <dbReference type="PROSITE" id="PS51332"/>
    </source>
</evidence>
<dbReference type="SMART" id="SM00729">
    <property type="entry name" value="Elp3"/>
    <property type="match status" value="1"/>
</dbReference>
<dbReference type="GO" id="GO:0046872">
    <property type="term" value="F:metal ion binding"/>
    <property type="evidence" value="ECO:0007669"/>
    <property type="project" value="UniProtKB-KW"/>
</dbReference>
<evidence type="ECO:0000313" key="11">
    <source>
        <dbReference type="Proteomes" id="UP000251144"/>
    </source>
</evidence>
<evidence type="ECO:0000259" key="9">
    <source>
        <dbReference type="PROSITE" id="PS51918"/>
    </source>
</evidence>
<dbReference type="SFLD" id="SFLDS00029">
    <property type="entry name" value="Radical_SAM"/>
    <property type="match status" value="1"/>
</dbReference>
<dbReference type="AlphaFoldDB" id="A0A329TT92"/>
<sequence length="424" mass="49602">MKYDVLFVHPQNYGNLQTYLKLPSLELCQISAVLNQNGYSNKLVDCFIDGRDIQELDNMLPIESPRIVLIYCSEYNHINALHTAYYLAQRYPNALIGILGMIVTFIPEYLLKRYPFIDFVLLGNADYVIKDILERDNKLSCCQDIKNVCYKCGGKIINNGMNYNYSLNDLPTSNRELYDLKKYHFHSPEAIVRSSRGCPSHCAFCNKTAYSPLMVESMKNFFSEIDILIKNGFNQFFFADDTFAFTYYRLLEFCDYYRNHNYSFRWTSNLRLNDITDELISKMKENGAYRVFIGIETLNHKSCELVDKTQNILDLESRIDILKKHKMEFHASLIVGNPGDTIEDLEHTSKFIRKIQPTLATFNTIKVYPGTPLYDNPDQYGILAEDMMWFENPDWNKRPMIYTKDLSPEQIAFYSRKMMVDMLI</sequence>
<reference evidence="10 11" key="1">
    <citation type="submission" date="2018-02" db="EMBL/GenBank/DDBJ databases">
        <title>Complete genome sequencing of Faecalibacterium prausnitzii strains isolated from the human gut.</title>
        <authorList>
            <person name="Fitzgerald B.C."/>
            <person name="Shkoporov A.N."/>
            <person name="Ross P.R."/>
            <person name="Hill C."/>
        </authorList>
    </citation>
    <scope>NUCLEOTIDE SEQUENCE [LARGE SCALE GENOMIC DNA]</scope>
    <source>
        <strain evidence="10 11">APC942/32-1</strain>
    </source>
</reference>
<dbReference type="Gene3D" id="3.40.50.280">
    <property type="entry name" value="Cobalamin-binding domain"/>
    <property type="match status" value="1"/>
</dbReference>
<dbReference type="PANTHER" id="PTHR43409:SF7">
    <property type="entry name" value="BLL1977 PROTEIN"/>
    <property type="match status" value="1"/>
</dbReference>
<evidence type="ECO:0000256" key="7">
    <source>
        <dbReference type="ARBA" id="ARBA00023014"/>
    </source>
</evidence>
<comment type="caution">
    <text evidence="10">The sequence shown here is derived from an EMBL/GenBank/DDBJ whole genome shotgun (WGS) entry which is preliminary data.</text>
</comment>
<evidence type="ECO:0000313" key="10">
    <source>
        <dbReference type="EMBL" id="RAW53257.1"/>
    </source>
</evidence>
<dbReference type="RefSeq" id="WP_158401521.1">
    <property type="nucleotide sequence ID" value="NZ_JBPQTE010000015.1"/>
</dbReference>
<organism evidence="10 11">
    <name type="scientific">Faecalibacterium prausnitzii</name>
    <dbReference type="NCBI Taxonomy" id="853"/>
    <lineage>
        <taxon>Bacteria</taxon>
        <taxon>Bacillati</taxon>
        <taxon>Bacillota</taxon>
        <taxon>Clostridia</taxon>
        <taxon>Eubacteriales</taxon>
        <taxon>Oscillospiraceae</taxon>
        <taxon>Faecalibacterium</taxon>
    </lineage>
</organism>
<dbReference type="Gene3D" id="3.80.30.20">
    <property type="entry name" value="tm_1862 like domain"/>
    <property type="match status" value="1"/>
</dbReference>
<gene>
    <name evidence="10" type="ORF">C4N26_11875</name>
</gene>
<keyword evidence="6" id="KW-0408">Iron</keyword>
<dbReference type="GO" id="GO:0051539">
    <property type="term" value="F:4 iron, 4 sulfur cluster binding"/>
    <property type="evidence" value="ECO:0007669"/>
    <property type="project" value="UniProtKB-KW"/>
</dbReference>
<comment type="cofactor">
    <cofactor evidence="1">
        <name>[4Fe-4S] cluster</name>
        <dbReference type="ChEBI" id="CHEBI:49883"/>
    </cofactor>
</comment>
<evidence type="ECO:0000256" key="5">
    <source>
        <dbReference type="ARBA" id="ARBA00022723"/>
    </source>
</evidence>
<name>A0A329TT92_9FIRM</name>
<dbReference type="InterPro" id="IPR007197">
    <property type="entry name" value="rSAM"/>
</dbReference>
<keyword evidence="5" id="KW-0479">Metal-binding</keyword>
<dbReference type="SUPFAM" id="SSF102114">
    <property type="entry name" value="Radical SAM enzymes"/>
    <property type="match status" value="1"/>
</dbReference>
<evidence type="ECO:0000256" key="4">
    <source>
        <dbReference type="ARBA" id="ARBA00022691"/>
    </source>
</evidence>
<dbReference type="InterPro" id="IPR051198">
    <property type="entry name" value="BchE-like"/>
</dbReference>
<accession>A0A329TT92</accession>
<dbReference type="PANTHER" id="PTHR43409">
    <property type="entry name" value="ANAEROBIC MAGNESIUM-PROTOPORPHYRIN IX MONOMETHYL ESTER CYCLASE-RELATED"/>
    <property type="match status" value="1"/>
</dbReference>
<dbReference type="PROSITE" id="PS51332">
    <property type="entry name" value="B12_BINDING"/>
    <property type="match status" value="1"/>
</dbReference>
<dbReference type="PROSITE" id="PS51918">
    <property type="entry name" value="RADICAL_SAM"/>
    <property type="match status" value="1"/>
</dbReference>
<dbReference type="InterPro" id="IPR034466">
    <property type="entry name" value="Methyltransferase_Class_B"/>
</dbReference>
<dbReference type="InterPro" id="IPR006638">
    <property type="entry name" value="Elp3/MiaA/NifB-like_rSAM"/>
</dbReference>
<dbReference type="OrthoDB" id="9801424at2"/>